<evidence type="ECO:0000313" key="3">
    <source>
        <dbReference type="EnsemblPlants" id="PAC:32970341.CDS.1"/>
    </source>
</evidence>
<reference evidence="2 4" key="2">
    <citation type="journal article" date="2018" name="Plant J.">
        <title>The Physcomitrella patens chromosome-scale assembly reveals moss genome structure and evolution.</title>
        <authorList>
            <person name="Lang D."/>
            <person name="Ullrich K.K."/>
            <person name="Murat F."/>
            <person name="Fuchs J."/>
            <person name="Jenkins J."/>
            <person name="Haas F.B."/>
            <person name="Piednoel M."/>
            <person name="Gundlach H."/>
            <person name="Van Bel M."/>
            <person name="Meyberg R."/>
            <person name="Vives C."/>
            <person name="Morata J."/>
            <person name="Symeonidi A."/>
            <person name="Hiss M."/>
            <person name="Muchero W."/>
            <person name="Kamisugi Y."/>
            <person name="Saleh O."/>
            <person name="Blanc G."/>
            <person name="Decker E.L."/>
            <person name="van Gessel N."/>
            <person name="Grimwood J."/>
            <person name="Hayes R.D."/>
            <person name="Graham S.W."/>
            <person name="Gunter L.E."/>
            <person name="McDaniel S.F."/>
            <person name="Hoernstein S.N.W."/>
            <person name="Larsson A."/>
            <person name="Li F.W."/>
            <person name="Perroud P.F."/>
            <person name="Phillips J."/>
            <person name="Ranjan P."/>
            <person name="Rokshar D.S."/>
            <person name="Rothfels C.J."/>
            <person name="Schneider L."/>
            <person name="Shu S."/>
            <person name="Stevenson D.W."/>
            <person name="Thummler F."/>
            <person name="Tillich M."/>
            <person name="Villarreal Aguilar J.C."/>
            <person name="Widiez T."/>
            <person name="Wong G.K."/>
            <person name="Wymore A."/>
            <person name="Zhang Y."/>
            <person name="Zimmer A.D."/>
            <person name="Quatrano R.S."/>
            <person name="Mayer K.F.X."/>
            <person name="Goodstein D."/>
            <person name="Casacuberta J.M."/>
            <person name="Vandepoele K."/>
            <person name="Reski R."/>
            <person name="Cuming A.C."/>
            <person name="Tuskan G.A."/>
            <person name="Maumus F."/>
            <person name="Salse J."/>
            <person name="Schmutz J."/>
            <person name="Rensing S.A."/>
        </authorList>
    </citation>
    <scope>NUCLEOTIDE SEQUENCE [LARGE SCALE GENOMIC DNA]</scope>
    <source>
        <strain evidence="3 4">cv. Gransden 2004</strain>
    </source>
</reference>
<keyword evidence="4" id="KW-1185">Reference proteome</keyword>
<accession>A0A2K1L775</accession>
<dbReference type="EnsemblPlants" id="Pp3c1_6920V3.1">
    <property type="protein sequence ID" value="PAC:32970341.CDS.1"/>
    <property type="gene ID" value="Pp3c1_6920"/>
</dbReference>
<sequence>MLRPAFELEVWIMPLQHAVLLIGVTICISKNVECREKYFVIAPIRLISHLC</sequence>
<reference evidence="3" key="3">
    <citation type="submission" date="2020-12" db="UniProtKB">
        <authorList>
            <consortium name="EnsemblPlants"/>
        </authorList>
    </citation>
    <scope>IDENTIFICATION</scope>
</reference>
<dbReference type="AlphaFoldDB" id="A0A2K1L775"/>
<dbReference type="Gramene" id="Pp3c1_6910V3.1">
    <property type="protein sequence ID" value="PAC:32971950.CDS.1"/>
    <property type="gene ID" value="Pp3c1_6910"/>
</dbReference>
<evidence type="ECO:0000256" key="1">
    <source>
        <dbReference type="SAM" id="Phobius"/>
    </source>
</evidence>
<dbReference type="Gramene" id="Pp3c1_6920V3.1">
    <property type="protein sequence ID" value="PAC:32970341.CDS.1"/>
    <property type="gene ID" value="Pp3c1_6920"/>
</dbReference>
<protein>
    <submittedName>
        <fullName evidence="2 3">Uncharacterized protein</fullName>
    </submittedName>
</protein>
<evidence type="ECO:0000313" key="2">
    <source>
        <dbReference type="EMBL" id="PNR61873.1"/>
    </source>
</evidence>
<organism evidence="2">
    <name type="scientific">Physcomitrium patens</name>
    <name type="common">Spreading-leaved earth moss</name>
    <name type="synonym">Physcomitrella patens</name>
    <dbReference type="NCBI Taxonomy" id="3218"/>
    <lineage>
        <taxon>Eukaryota</taxon>
        <taxon>Viridiplantae</taxon>
        <taxon>Streptophyta</taxon>
        <taxon>Embryophyta</taxon>
        <taxon>Bryophyta</taxon>
        <taxon>Bryophytina</taxon>
        <taxon>Bryopsida</taxon>
        <taxon>Funariidae</taxon>
        <taxon>Funariales</taxon>
        <taxon>Funariaceae</taxon>
        <taxon>Physcomitrium</taxon>
    </lineage>
</organism>
<dbReference type="EnsemblPlants" id="Pp3c1_6910V3.1">
    <property type="protein sequence ID" value="PAC:32971950.CDS.1"/>
    <property type="gene ID" value="Pp3c1_6910"/>
</dbReference>
<keyword evidence="1" id="KW-1133">Transmembrane helix</keyword>
<keyword evidence="1" id="KW-0812">Transmembrane</keyword>
<dbReference type="Proteomes" id="UP000006727">
    <property type="component" value="Chromosome 1"/>
</dbReference>
<proteinExistence type="predicted"/>
<evidence type="ECO:0000313" key="4">
    <source>
        <dbReference type="Proteomes" id="UP000006727"/>
    </source>
</evidence>
<gene>
    <name evidence="2" type="ORF">PHYPA_000297</name>
</gene>
<keyword evidence="1" id="KW-0472">Membrane</keyword>
<dbReference type="InParanoid" id="A0A2K1L775"/>
<dbReference type="EMBL" id="ABEU02000001">
    <property type="protein sequence ID" value="PNR61873.1"/>
    <property type="molecule type" value="Genomic_DNA"/>
</dbReference>
<feature type="transmembrane region" description="Helical" evidence="1">
    <location>
        <begin position="12"/>
        <end position="29"/>
    </location>
</feature>
<name>A0A2K1L775_PHYPA</name>
<reference evidence="2 4" key="1">
    <citation type="journal article" date="2008" name="Science">
        <title>The Physcomitrella genome reveals evolutionary insights into the conquest of land by plants.</title>
        <authorList>
            <person name="Rensing S."/>
            <person name="Lang D."/>
            <person name="Zimmer A."/>
            <person name="Terry A."/>
            <person name="Salamov A."/>
            <person name="Shapiro H."/>
            <person name="Nishiyama T."/>
            <person name="Perroud P.-F."/>
            <person name="Lindquist E."/>
            <person name="Kamisugi Y."/>
            <person name="Tanahashi T."/>
            <person name="Sakakibara K."/>
            <person name="Fujita T."/>
            <person name="Oishi K."/>
            <person name="Shin-I T."/>
            <person name="Kuroki Y."/>
            <person name="Toyoda A."/>
            <person name="Suzuki Y."/>
            <person name="Hashimoto A."/>
            <person name="Yamaguchi K."/>
            <person name="Sugano A."/>
            <person name="Kohara Y."/>
            <person name="Fujiyama A."/>
            <person name="Anterola A."/>
            <person name="Aoki S."/>
            <person name="Ashton N."/>
            <person name="Barbazuk W.B."/>
            <person name="Barker E."/>
            <person name="Bennetzen J."/>
            <person name="Bezanilla M."/>
            <person name="Blankenship R."/>
            <person name="Cho S.H."/>
            <person name="Dutcher S."/>
            <person name="Estelle M."/>
            <person name="Fawcett J.A."/>
            <person name="Gundlach H."/>
            <person name="Hanada K."/>
            <person name="Heyl A."/>
            <person name="Hicks K.A."/>
            <person name="Hugh J."/>
            <person name="Lohr M."/>
            <person name="Mayer K."/>
            <person name="Melkozernov A."/>
            <person name="Murata T."/>
            <person name="Nelson D."/>
            <person name="Pils B."/>
            <person name="Prigge M."/>
            <person name="Reiss B."/>
            <person name="Renner T."/>
            <person name="Rombauts S."/>
            <person name="Rushton P."/>
            <person name="Sanderfoot A."/>
            <person name="Schween G."/>
            <person name="Shiu S.-H."/>
            <person name="Stueber K."/>
            <person name="Theodoulou F.L."/>
            <person name="Tu H."/>
            <person name="Van de Peer Y."/>
            <person name="Verrier P.J."/>
            <person name="Waters E."/>
            <person name="Wood A."/>
            <person name="Yang L."/>
            <person name="Cove D."/>
            <person name="Cuming A."/>
            <person name="Hasebe M."/>
            <person name="Lucas S."/>
            <person name="Mishler D.B."/>
            <person name="Reski R."/>
            <person name="Grigoriev I."/>
            <person name="Quatrano R.S."/>
            <person name="Boore J.L."/>
        </authorList>
    </citation>
    <scope>NUCLEOTIDE SEQUENCE [LARGE SCALE GENOMIC DNA]</scope>
    <source>
        <strain evidence="3 4">cv. Gransden 2004</strain>
    </source>
</reference>